<dbReference type="STRING" id="445975.COLSTE_01982"/>
<dbReference type="Proteomes" id="UP000003560">
    <property type="component" value="Unassembled WGS sequence"/>
</dbReference>
<gene>
    <name evidence="1" type="ORF">COLSTE_01982</name>
</gene>
<organism evidence="1 2">
    <name type="scientific">Collinsella stercoris DSM 13279</name>
    <dbReference type="NCBI Taxonomy" id="445975"/>
    <lineage>
        <taxon>Bacteria</taxon>
        <taxon>Bacillati</taxon>
        <taxon>Actinomycetota</taxon>
        <taxon>Coriobacteriia</taxon>
        <taxon>Coriobacteriales</taxon>
        <taxon>Coriobacteriaceae</taxon>
        <taxon>Collinsella</taxon>
    </lineage>
</organism>
<evidence type="ECO:0000313" key="2">
    <source>
        <dbReference type="Proteomes" id="UP000003560"/>
    </source>
</evidence>
<evidence type="ECO:0000313" key="1">
    <source>
        <dbReference type="EMBL" id="EEA89845.1"/>
    </source>
</evidence>
<dbReference type="AlphaFoldDB" id="B6GD04"/>
<keyword evidence="2" id="KW-1185">Reference proteome</keyword>
<reference evidence="1 2" key="1">
    <citation type="submission" date="2008-10" db="EMBL/GenBank/DDBJ databases">
        <title>Draft genome sequence of Collinsella stercoris (DSM 13279).</title>
        <authorList>
            <person name="Sudarsanam P."/>
            <person name="Ley R."/>
            <person name="Guruge J."/>
            <person name="Turnbaugh P.J."/>
            <person name="Mahowald M."/>
            <person name="Liep D."/>
            <person name="Gordon J."/>
        </authorList>
    </citation>
    <scope>NUCLEOTIDE SEQUENCE [LARGE SCALE GENOMIC DNA]</scope>
    <source>
        <strain evidence="1 2">DSM 13279</strain>
    </source>
</reference>
<sequence length="48" mass="5231">MHGGAARPIGLGVGARAFSPKRPRLHAWRPCAGVFFSFLGRGRSIRVR</sequence>
<dbReference type="EMBL" id="ABXJ01000116">
    <property type="protein sequence ID" value="EEA89845.1"/>
    <property type="molecule type" value="Genomic_DNA"/>
</dbReference>
<accession>B6GD04</accession>
<proteinExistence type="predicted"/>
<dbReference type="HOGENOM" id="CLU_3151669_0_0_11"/>
<reference evidence="1 2" key="2">
    <citation type="submission" date="2008-10" db="EMBL/GenBank/DDBJ databases">
        <authorList>
            <person name="Fulton L."/>
            <person name="Clifton S."/>
            <person name="Fulton B."/>
            <person name="Xu J."/>
            <person name="Minx P."/>
            <person name="Pepin K.H."/>
            <person name="Johnson M."/>
            <person name="Thiruvilangam P."/>
            <person name="Bhonagiri V."/>
            <person name="Nash W.E."/>
            <person name="Mardis E.R."/>
            <person name="Wilson R.K."/>
        </authorList>
    </citation>
    <scope>NUCLEOTIDE SEQUENCE [LARGE SCALE GENOMIC DNA]</scope>
    <source>
        <strain evidence="1 2">DSM 13279</strain>
    </source>
</reference>
<comment type="caution">
    <text evidence="1">The sequence shown here is derived from an EMBL/GenBank/DDBJ whole genome shotgun (WGS) entry which is preliminary data.</text>
</comment>
<name>B6GD04_9ACTN</name>
<protein>
    <submittedName>
        <fullName evidence="1">Uncharacterized protein</fullName>
    </submittedName>
</protein>